<dbReference type="GO" id="GO:0042742">
    <property type="term" value="P:defense response to bacterium"/>
    <property type="evidence" value="ECO:0007669"/>
    <property type="project" value="InterPro"/>
</dbReference>
<protein>
    <submittedName>
        <fullName evidence="1">Class III bacteriocin</fullName>
    </submittedName>
</protein>
<sequence length="312" mass="34689">MRQAFNISASHTADLNTGYMAVAQKGNVGSKYIYAEQLRNDQHEIHVLRGYAGNVTTPVVTMYGSAGGHTQTWEYSGRSGKWFVGTKPGPKWDKQIARVDINPLGKVFYSNTDLPRLAYLNRAGNYNFAGTELDRAEAAVSPDYSKFLLATVDKSGNGYFTIYDNNVINDQLDSVEYSNGYVNLDGVSYLESFMVPNFVGVVTSIQGYDLDNAGNIYVSSQLAPDTLGGHYHKKNIYKIPTFARTDTDNWLQINLTDNAGPINIYGQGMHTELEGIQILNENHGYLTVAYHKTVNGKNKTVSNKIYEVSWNE</sequence>
<organism evidence="1 2">
    <name type="scientific">Lactobacillus amylovorus</name>
    <dbReference type="NCBI Taxonomy" id="1604"/>
    <lineage>
        <taxon>Bacteria</taxon>
        <taxon>Bacillati</taxon>
        <taxon>Bacillota</taxon>
        <taxon>Bacilli</taxon>
        <taxon>Lactobacillales</taxon>
        <taxon>Lactobacillaceae</taxon>
        <taxon>Lactobacillus</taxon>
    </lineage>
</organism>
<gene>
    <name evidence="1" type="ORF">ODU72_09850</name>
</gene>
<evidence type="ECO:0000313" key="1">
    <source>
        <dbReference type="EMBL" id="MDB6258953.1"/>
    </source>
</evidence>
<dbReference type="Proteomes" id="UP001141981">
    <property type="component" value="Unassembled WGS sequence"/>
</dbReference>
<dbReference type="InterPro" id="IPR035280">
    <property type="entry name" value="Helveticin_J"/>
</dbReference>
<dbReference type="Pfam" id="PF17312">
    <property type="entry name" value="Helveticin_J"/>
    <property type="match status" value="1"/>
</dbReference>
<comment type="caution">
    <text evidence="1">The sequence shown here is derived from an EMBL/GenBank/DDBJ whole genome shotgun (WGS) entry which is preliminary data.</text>
</comment>
<dbReference type="AlphaFoldDB" id="A0A9X4ABA2"/>
<evidence type="ECO:0000313" key="2">
    <source>
        <dbReference type="Proteomes" id="UP001141981"/>
    </source>
</evidence>
<accession>A0A9X4ABA2</accession>
<reference evidence="1" key="1">
    <citation type="journal article" date="2022" name="Microorganisms">
        <title>Antibiotic Susceptibility, Resistance Gene Determinants and Corresponding Genomic Regions in Lactobacillus amylovorus Isolates Derived from Wild Boars and Domestic Pigs.</title>
        <authorList>
            <person name="Moravkova M."/>
            <person name="Kostovova I."/>
            <person name="Kavanova K."/>
            <person name="Pechar R."/>
            <person name="Stanek S."/>
            <person name="Brychta A."/>
            <person name="Zeman M."/>
            <person name="Kubasova T."/>
        </authorList>
    </citation>
    <scope>NUCLEOTIDE SEQUENCE</scope>
    <source>
        <strain evidence="1">M490A</strain>
    </source>
</reference>
<dbReference type="EMBL" id="JAOTGY010000029">
    <property type="protein sequence ID" value="MDB6258953.1"/>
    <property type="molecule type" value="Genomic_DNA"/>
</dbReference>
<reference evidence="1" key="2">
    <citation type="submission" date="2022-10" db="EMBL/GenBank/DDBJ databases">
        <authorList>
            <person name="Kostovova I."/>
            <person name="Moravkova M."/>
            <person name="Pechar R."/>
        </authorList>
    </citation>
    <scope>NUCLEOTIDE SEQUENCE</scope>
    <source>
        <strain evidence="1">M490A</strain>
    </source>
</reference>
<proteinExistence type="predicted"/>
<name>A0A9X4ABA2_LACAM</name>
<dbReference type="RefSeq" id="WP_089147751.1">
    <property type="nucleotide sequence ID" value="NZ_JAOTGX010000035.1"/>
</dbReference>